<name>A0A6A5U3X0_9PLEO</name>
<dbReference type="Proteomes" id="UP000800035">
    <property type="component" value="Unassembled WGS sequence"/>
</dbReference>
<keyword evidence="2" id="KW-1185">Reference proteome</keyword>
<sequence length="315" mass="35117">MAENMIQSSPLLRLPLEIRLIIYEHLLFPSTLPSSSHSTSVTNLLPDFHTYDSNDTNDGPFTLAVRTINPYLGAHSSRSWRKRSTYHVRAGPFLTTTTPTTYRILLSPHTAHLRHTVPSLLTLNHQIHAEAAKVLYSTYTFNFRTCIEAAVPFFSDLTPIARSSIRSIDITKKALPYTKEFDRAEWAALCAYLGTEMQVQRLGLSVAAGRPGEKGWEGVVPIRRADFEVMRRMKREWGVGVGVGVGWTGGGIGGVDLEWVEQLFQVKGVKDVRVRALVDHCPGPVSELMAFWIAFSKSVEEGFGEWVRGVMTGEG</sequence>
<dbReference type="AlphaFoldDB" id="A0A6A5U3X0"/>
<dbReference type="EMBL" id="ML976984">
    <property type="protein sequence ID" value="KAF1959555.1"/>
    <property type="molecule type" value="Genomic_DNA"/>
</dbReference>
<organism evidence="1 2">
    <name type="scientific">Byssothecium circinans</name>
    <dbReference type="NCBI Taxonomy" id="147558"/>
    <lineage>
        <taxon>Eukaryota</taxon>
        <taxon>Fungi</taxon>
        <taxon>Dikarya</taxon>
        <taxon>Ascomycota</taxon>
        <taxon>Pezizomycotina</taxon>
        <taxon>Dothideomycetes</taxon>
        <taxon>Pleosporomycetidae</taxon>
        <taxon>Pleosporales</taxon>
        <taxon>Massarineae</taxon>
        <taxon>Massarinaceae</taxon>
        <taxon>Byssothecium</taxon>
    </lineage>
</organism>
<protein>
    <submittedName>
        <fullName evidence="1">Uncharacterized protein</fullName>
    </submittedName>
</protein>
<dbReference type="OrthoDB" id="5420711at2759"/>
<evidence type="ECO:0000313" key="2">
    <source>
        <dbReference type="Proteomes" id="UP000800035"/>
    </source>
</evidence>
<reference evidence="1" key="1">
    <citation type="journal article" date="2020" name="Stud. Mycol.">
        <title>101 Dothideomycetes genomes: a test case for predicting lifestyles and emergence of pathogens.</title>
        <authorList>
            <person name="Haridas S."/>
            <person name="Albert R."/>
            <person name="Binder M."/>
            <person name="Bloem J."/>
            <person name="Labutti K."/>
            <person name="Salamov A."/>
            <person name="Andreopoulos B."/>
            <person name="Baker S."/>
            <person name="Barry K."/>
            <person name="Bills G."/>
            <person name="Bluhm B."/>
            <person name="Cannon C."/>
            <person name="Castanera R."/>
            <person name="Culley D."/>
            <person name="Daum C."/>
            <person name="Ezra D."/>
            <person name="Gonzalez J."/>
            <person name="Henrissat B."/>
            <person name="Kuo A."/>
            <person name="Liang C."/>
            <person name="Lipzen A."/>
            <person name="Lutzoni F."/>
            <person name="Magnuson J."/>
            <person name="Mondo S."/>
            <person name="Nolan M."/>
            <person name="Ohm R."/>
            <person name="Pangilinan J."/>
            <person name="Park H.-J."/>
            <person name="Ramirez L."/>
            <person name="Alfaro M."/>
            <person name="Sun H."/>
            <person name="Tritt A."/>
            <person name="Yoshinaga Y."/>
            <person name="Zwiers L.-H."/>
            <person name="Turgeon B."/>
            <person name="Goodwin S."/>
            <person name="Spatafora J."/>
            <person name="Crous P."/>
            <person name="Grigoriev I."/>
        </authorList>
    </citation>
    <scope>NUCLEOTIDE SEQUENCE</scope>
    <source>
        <strain evidence="1">CBS 675.92</strain>
    </source>
</reference>
<gene>
    <name evidence="1" type="ORF">CC80DRAFT_590772</name>
</gene>
<dbReference type="PANTHER" id="PTHR38790">
    <property type="entry name" value="2EXR DOMAIN-CONTAINING PROTEIN-RELATED"/>
    <property type="match status" value="1"/>
</dbReference>
<accession>A0A6A5U3X0</accession>
<evidence type="ECO:0000313" key="1">
    <source>
        <dbReference type="EMBL" id="KAF1959555.1"/>
    </source>
</evidence>
<proteinExistence type="predicted"/>